<dbReference type="InterPro" id="IPR041698">
    <property type="entry name" value="Methyltransf_25"/>
</dbReference>
<reference evidence="3" key="1">
    <citation type="submission" date="2024-07" db="EMBL/GenBank/DDBJ databases">
        <authorList>
            <person name="Jiang Y."/>
            <person name="Qin Q."/>
        </authorList>
    </citation>
    <scope>NUCLEOTIDE SEQUENCE</scope>
    <source>
        <strain evidence="3">SD03</strain>
    </source>
</reference>
<dbReference type="PANTHER" id="PTHR43861">
    <property type="entry name" value="TRANS-ACONITATE 2-METHYLTRANSFERASE-RELATED"/>
    <property type="match status" value="1"/>
</dbReference>
<dbReference type="EC" id="2.1.1.222" evidence="3"/>
<protein>
    <submittedName>
        <fullName evidence="3">Class I SAM-dependent methyltransferase</fullName>
        <ecNumber evidence="3">2.1.1.222</ecNumber>
        <ecNumber evidence="3">2.1.1.64</ecNumber>
    </submittedName>
</protein>
<dbReference type="EMBL" id="CP162515">
    <property type="protein sequence ID" value="XDH89256.1"/>
    <property type="molecule type" value="Genomic_DNA"/>
</dbReference>
<dbReference type="SUPFAM" id="SSF53335">
    <property type="entry name" value="S-adenosyl-L-methionine-dependent methyltransferases"/>
    <property type="match status" value="1"/>
</dbReference>
<dbReference type="Pfam" id="PF13649">
    <property type="entry name" value="Methyltransf_25"/>
    <property type="match status" value="1"/>
</dbReference>
<organism evidence="3">
    <name type="scientific">Pseudoalteromonas sp. SD03</name>
    <dbReference type="NCBI Taxonomy" id="3231719"/>
    <lineage>
        <taxon>Bacteria</taxon>
        <taxon>Pseudomonadati</taxon>
        <taxon>Pseudomonadota</taxon>
        <taxon>Gammaproteobacteria</taxon>
        <taxon>Alteromonadales</taxon>
        <taxon>Pseudoalteromonadaceae</taxon>
        <taxon>Pseudoalteromonas</taxon>
    </lineage>
</organism>
<proteinExistence type="predicted"/>
<keyword evidence="1 3" id="KW-0808">Transferase</keyword>
<dbReference type="PANTHER" id="PTHR43861:SF3">
    <property type="entry name" value="PUTATIVE (AFU_ORTHOLOGUE AFUA_2G14390)-RELATED"/>
    <property type="match status" value="1"/>
</dbReference>
<dbReference type="RefSeq" id="WP_036955265.1">
    <property type="nucleotide sequence ID" value="NZ_CP162515.1"/>
</dbReference>
<feature type="domain" description="Methyltransferase" evidence="2">
    <location>
        <begin position="39"/>
        <end position="131"/>
    </location>
</feature>
<evidence type="ECO:0000256" key="1">
    <source>
        <dbReference type="ARBA" id="ARBA00022679"/>
    </source>
</evidence>
<accession>A0AB39AUY8</accession>
<sequence length="204" mass="22793">MNNPVDFWDDRFASSDYAYGKEPNDFLKANTHYITGEKILCLAEGEGRNAVYLAKLGYEVTLVDFSSAALSKAKALAQEQQVEITIVQSDLSQYQIAENSWDAIIMIFAHLPPAIRRQVHSQCVSGLSDNGVLIIEGYTPLQLNNNTGGPKDESLLYTQPMFINDFSALSFIIFHEVEREISEGVYHCGKSNTLQLVALNRDHN</sequence>
<dbReference type="EC" id="2.1.1.64" evidence="3"/>
<name>A0AB39AUY8_9GAMM</name>
<gene>
    <name evidence="3" type="ORF">ABZP26_18445</name>
</gene>
<dbReference type="GO" id="GO:0061542">
    <property type="term" value="F:3-demethylubiquinol 3-O-methyltransferase activity"/>
    <property type="evidence" value="ECO:0007669"/>
    <property type="project" value="UniProtKB-EC"/>
</dbReference>
<evidence type="ECO:0000259" key="2">
    <source>
        <dbReference type="Pfam" id="PF13649"/>
    </source>
</evidence>
<dbReference type="GO" id="GO:0102208">
    <property type="term" value="F:2-polyprenyl-6-hydroxyphenol methylase activity"/>
    <property type="evidence" value="ECO:0007669"/>
    <property type="project" value="UniProtKB-EC"/>
</dbReference>
<dbReference type="CDD" id="cd02440">
    <property type="entry name" value="AdoMet_MTases"/>
    <property type="match status" value="1"/>
</dbReference>
<dbReference type="AlphaFoldDB" id="A0AB39AUY8"/>
<dbReference type="GO" id="GO:0032259">
    <property type="term" value="P:methylation"/>
    <property type="evidence" value="ECO:0007669"/>
    <property type="project" value="UniProtKB-KW"/>
</dbReference>
<dbReference type="InterPro" id="IPR029063">
    <property type="entry name" value="SAM-dependent_MTases_sf"/>
</dbReference>
<evidence type="ECO:0000313" key="3">
    <source>
        <dbReference type="EMBL" id="XDH89256.1"/>
    </source>
</evidence>
<dbReference type="Gene3D" id="3.40.50.150">
    <property type="entry name" value="Vaccinia Virus protein VP39"/>
    <property type="match status" value="1"/>
</dbReference>
<keyword evidence="3" id="KW-0489">Methyltransferase</keyword>